<dbReference type="Proteomes" id="UP000552644">
    <property type="component" value="Unassembled WGS sequence"/>
</dbReference>
<name>A0A7W7VKF6_9ACTN</name>
<protein>
    <submittedName>
        <fullName evidence="1">Uncharacterized protein</fullName>
    </submittedName>
</protein>
<dbReference type="RefSeq" id="WP_184712267.1">
    <property type="nucleotide sequence ID" value="NZ_JACHJP010000001.1"/>
</dbReference>
<comment type="caution">
    <text evidence="1">The sequence shown here is derived from an EMBL/GenBank/DDBJ whole genome shotgun (WGS) entry which is preliminary data.</text>
</comment>
<proteinExistence type="predicted"/>
<evidence type="ECO:0000313" key="1">
    <source>
        <dbReference type="EMBL" id="MBB4913498.1"/>
    </source>
</evidence>
<dbReference type="AlphaFoldDB" id="A0A7W7VKF6"/>
<keyword evidence="2" id="KW-1185">Reference proteome</keyword>
<organism evidence="1 2">
    <name type="scientific">Streptosporangium saharense</name>
    <dbReference type="NCBI Taxonomy" id="1706840"/>
    <lineage>
        <taxon>Bacteria</taxon>
        <taxon>Bacillati</taxon>
        <taxon>Actinomycetota</taxon>
        <taxon>Actinomycetes</taxon>
        <taxon>Streptosporangiales</taxon>
        <taxon>Streptosporangiaceae</taxon>
        <taxon>Streptosporangium</taxon>
    </lineage>
</organism>
<gene>
    <name evidence="1" type="ORF">FHS44_000570</name>
</gene>
<accession>A0A7W7VKF6</accession>
<evidence type="ECO:0000313" key="2">
    <source>
        <dbReference type="Proteomes" id="UP000552644"/>
    </source>
</evidence>
<dbReference type="EMBL" id="JACHJP010000001">
    <property type="protein sequence ID" value="MBB4913498.1"/>
    <property type="molecule type" value="Genomic_DNA"/>
</dbReference>
<reference evidence="1 2" key="1">
    <citation type="submission" date="2020-08" db="EMBL/GenBank/DDBJ databases">
        <title>Genomic Encyclopedia of Type Strains, Phase III (KMG-III): the genomes of soil and plant-associated and newly described type strains.</title>
        <authorList>
            <person name="Whitman W."/>
        </authorList>
    </citation>
    <scope>NUCLEOTIDE SEQUENCE [LARGE SCALE GENOMIC DNA]</scope>
    <source>
        <strain evidence="1 2">CECT 8840</strain>
    </source>
</reference>
<sequence length="179" mass="19747">MIDDKYLTWFNDEFGYVDGLTWCSATSPHDVLAAYGVAATEAEPTTLALLPELRLLVGRLGKGTLVIQPNGCPTNDVLRPLAQYGPCLSVHWSDTTPPGITYVTGEKPAIFFDPFDWEFIPEPDIESVNKWISATPAGYDTWKDDWARAALITAESLFGEKVDEKWVRASHTGVPQNAS</sequence>